<dbReference type="STRING" id="1279009.ADICEAN_02928"/>
<reference evidence="1 2" key="1">
    <citation type="journal article" date="2013" name="Genome Announc.">
        <title>Draft Genome Sequence of Cesiribacter andamanensis Strain AMV16T, Isolated from a Soil Sample from a Mud Volcano in the Andaman Islands, India.</title>
        <authorList>
            <person name="Shivaji S."/>
            <person name="Ara S."/>
            <person name="Begum Z."/>
            <person name="Srinivas T.N."/>
            <person name="Singh A."/>
            <person name="Kumar Pinnaka A."/>
        </authorList>
    </citation>
    <scope>NUCLEOTIDE SEQUENCE [LARGE SCALE GENOMIC DNA]</scope>
    <source>
        <strain evidence="1 2">AMV16</strain>
    </source>
</reference>
<name>M7NTY9_9BACT</name>
<comment type="caution">
    <text evidence="1">The sequence shown here is derived from an EMBL/GenBank/DDBJ whole genome shotgun (WGS) entry which is preliminary data.</text>
</comment>
<sequence>MQPQQISFSTILQELTALSIRQAQPEPQLEVAHPQLGCIRMQRHVMPGIHLSSLQWTVGSQPLQFADETHSDDININLQLKGSLFSQFSCLPTALHMQPGRHNLLVTSEPGGHHTVQAGDVLDVFHLSLKPEKLSQYLDPSEAQGELLLQKIQKEKPLQPVPFP</sequence>
<protein>
    <submittedName>
        <fullName evidence="1">Uncharacterized protein</fullName>
    </submittedName>
</protein>
<gene>
    <name evidence="1" type="ORF">ADICEAN_02928</name>
</gene>
<dbReference type="RefSeq" id="WP_009196315.1">
    <property type="nucleotide sequence ID" value="NZ_AODQ01000081.1"/>
</dbReference>
<dbReference type="EMBL" id="AODQ01000081">
    <property type="protein sequence ID" value="EMR01949.1"/>
    <property type="molecule type" value="Genomic_DNA"/>
</dbReference>
<evidence type="ECO:0000313" key="2">
    <source>
        <dbReference type="Proteomes" id="UP000011910"/>
    </source>
</evidence>
<keyword evidence="2" id="KW-1185">Reference proteome</keyword>
<dbReference type="Proteomes" id="UP000011910">
    <property type="component" value="Unassembled WGS sequence"/>
</dbReference>
<organism evidence="1 2">
    <name type="scientific">Cesiribacter andamanensis AMV16</name>
    <dbReference type="NCBI Taxonomy" id="1279009"/>
    <lineage>
        <taxon>Bacteria</taxon>
        <taxon>Pseudomonadati</taxon>
        <taxon>Bacteroidota</taxon>
        <taxon>Cytophagia</taxon>
        <taxon>Cytophagales</taxon>
        <taxon>Cesiribacteraceae</taxon>
        <taxon>Cesiribacter</taxon>
    </lineage>
</organism>
<dbReference type="AlphaFoldDB" id="M7NTY9"/>
<dbReference type="eggNOG" id="COG2207">
    <property type="taxonomic scope" value="Bacteria"/>
</dbReference>
<evidence type="ECO:0000313" key="1">
    <source>
        <dbReference type="EMBL" id="EMR01949.1"/>
    </source>
</evidence>
<dbReference type="OrthoDB" id="799767at2"/>
<accession>M7NTY9</accession>
<proteinExistence type="predicted"/>